<comment type="caution">
    <text evidence="1">The sequence shown here is derived from an EMBL/GenBank/DDBJ whole genome shotgun (WGS) entry which is preliminary data.</text>
</comment>
<dbReference type="EMBL" id="LCJR01000015">
    <property type="protein sequence ID" value="KKT81781.1"/>
    <property type="molecule type" value="Genomic_DNA"/>
</dbReference>
<organism evidence="1 2">
    <name type="scientific">Candidatus Yanofskybacteria bacterium GW2011_GWA2_44_9</name>
    <dbReference type="NCBI Taxonomy" id="1619025"/>
    <lineage>
        <taxon>Bacteria</taxon>
        <taxon>Candidatus Yanofskyibacteriota</taxon>
    </lineage>
</organism>
<evidence type="ECO:0000313" key="1">
    <source>
        <dbReference type="EMBL" id="KKT81781.1"/>
    </source>
</evidence>
<dbReference type="Proteomes" id="UP000034032">
    <property type="component" value="Unassembled WGS sequence"/>
</dbReference>
<evidence type="ECO:0000313" key="2">
    <source>
        <dbReference type="Proteomes" id="UP000034032"/>
    </source>
</evidence>
<sequence length="162" mass="17894">MTKTKLVIIIVVISALVLPGWGGYNFWAKKAGAPQLPGIPSLITSERSLQGIWTVKEVYLADTKTGELKLLPLEESGKKDSYLEFKGDMFCNGGQLDSYRKPYPCPKYLPFSVSGDKIKIEDPSQTITASWEFVSGNLELILELPPGEGGKIQKLKFVLTEL</sequence>
<proteinExistence type="predicted"/>
<evidence type="ECO:0008006" key="3">
    <source>
        <dbReference type="Google" id="ProtNLM"/>
    </source>
</evidence>
<name>A0A0G1KDH1_9BACT</name>
<gene>
    <name evidence="1" type="ORF">UW79_C0015G0020</name>
</gene>
<accession>A0A0G1KDH1</accession>
<reference evidence="1 2" key="1">
    <citation type="journal article" date="2015" name="Nature">
        <title>rRNA introns, odd ribosomes, and small enigmatic genomes across a large radiation of phyla.</title>
        <authorList>
            <person name="Brown C.T."/>
            <person name="Hug L.A."/>
            <person name="Thomas B.C."/>
            <person name="Sharon I."/>
            <person name="Castelle C.J."/>
            <person name="Singh A."/>
            <person name="Wilkins M.J."/>
            <person name="Williams K.H."/>
            <person name="Banfield J.F."/>
        </authorList>
    </citation>
    <scope>NUCLEOTIDE SEQUENCE [LARGE SCALE GENOMIC DNA]</scope>
</reference>
<dbReference type="AlphaFoldDB" id="A0A0G1KDH1"/>
<protein>
    <recommendedName>
        <fullName evidence="3">Lipocalin-like domain-containing protein</fullName>
    </recommendedName>
</protein>